<comment type="caution">
    <text evidence="5">The sequence shown here is derived from an EMBL/GenBank/DDBJ whole genome shotgun (WGS) entry which is preliminary data.</text>
</comment>
<dbReference type="PROSITE" id="PS51143">
    <property type="entry name" value="MT_A70"/>
    <property type="match status" value="1"/>
</dbReference>
<evidence type="ECO:0000256" key="3">
    <source>
        <dbReference type="ARBA" id="ARBA00022691"/>
    </source>
</evidence>
<keyword evidence="3" id="KW-0949">S-adenosyl-L-methionine</keyword>
<organism evidence="5 6">
    <name type="scientific">Mycobacteroides abscessus subsp. bolletii</name>
    <dbReference type="NCBI Taxonomy" id="319705"/>
    <lineage>
        <taxon>Bacteria</taxon>
        <taxon>Bacillati</taxon>
        <taxon>Actinomycetota</taxon>
        <taxon>Actinomycetes</taxon>
        <taxon>Mycobacteriales</taxon>
        <taxon>Mycobacteriaceae</taxon>
        <taxon>Mycobacteroides</taxon>
        <taxon>Mycobacteroides abscessus</taxon>
    </lineage>
</organism>
<dbReference type="GO" id="GO:0032259">
    <property type="term" value="P:methylation"/>
    <property type="evidence" value="ECO:0007669"/>
    <property type="project" value="UniProtKB-KW"/>
</dbReference>
<proteinExistence type="inferred from homology"/>
<accession>A0A9Q7SGJ1</accession>
<keyword evidence="2" id="KW-0808">Transferase</keyword>
<gene>
    <name evidence="5" type="ORF">SAMEA2275694_03989</name>
</gene>
<evidence type="ECO:0000256" key="4">
    <source>
        <dbReference type="PROSITE-ProRule" id="PRU00489"/>
    </source>
</evidence>
<dbReference type="Proteomes" id="UP000185183">
    <property type="component" value="Unassembled WGS sequence"/>
</dbReference>
<sequence length="253" mass="28268">MSARPQRVERTSGIVTLKTSPMSLPTTPGGFRTLLADPPWRFGNRTSGMSPESGLRPRYATMSLSEICDLPVQSIAAQDAHLYLWVPSAMLPEGLKVMSCWGFRYTTALTWVKTRLDGEPDGSGVGFYFRNSTESLLFGVRGSLRTLPSARSMPNVITARRREHSRKPVESYHLIEQSSPGPRLELFAREERAGWVVWGDESASVSGRFRTETHVVKCPVCHADLVHPSTGRRRLWCSEACRLRYRRAALSGS</sequence>
<dbReference type="EMBL" id="FSFA01000005">
    <property type="protein sequence ID" value="SHX83183.1"/>
    <property type="molecule type" value="Genomic_DNA"/>
</dbReference>
<keyword evidence="1 5" id="KW-0489">Methyltransferase</keyword>
<dbReference type="InterPro" id="IPR007757">
    <property type="entry name" value="MT-A70-like"/>
</dbReference>
<evidence type="ECO:0000256" key="2">
    <source>
        <dbReference type="ARBA" id="ARBA00022679"/>
    </source>
</evidence>
<name>A0A9Q7SGJ1_9MYCO</name>
<comment type="similarity">
    <text evidence="4">Belongs to the MT-A70-like family.</text>
</comment>
<dbReference type="InterPro" id="IPR029063">
    <property type="entry name" value="SAM-dependent_MTases_sf"/>
</dbReference>
<evidence type="ECO:0000256" key="1">
    <source>
        <dbReference type="ARBA" id="ARBA00022603"/>
    </source>
</evidence>
<reference evidence="5 6" key="1">
    <citation type="submission" date="2016-11" db="EMBL/GenBank/DDBJ databases">
        <authorList>
            <consortium name="Pathogen Informatics"/>
        </authorList>
    </citation>
    <scope>NUCLEOTIDE SEQUENCE [LARGE SCALE GENOMIC DNA]</scope>
    <source>
        <strain evidence="5 6">968</strain>
    </source>
</reference>
<protein>
    <submittedName>
        <fullName evidence="5">Adenine-specific DNA methyltransferase</fullName>
    </submittedName>
</protein>
<dbReference type="GO" id="GO:0008168">
    <property type="term" value="F:methyltransferase activity"/>
    <property type="evidence" value="ECO:0007669"/>
    <property type="project" value="UniProtKB-KW"/>
</dbReference>
<dbReference type="SUPFAM" id="SSF53335">
    <property type="entry name" value="S-adenosyl-L-methionine-dependent methyltransferases"/>
    <property type="match status" value="1"/>
</dbReference>
<dbReference type="PANTHER" id="PTHR12829">
    <property type="entry name" value="N6-ADENOSINE-METHYLTRANSFERASE"/>
    <property type="match status" value="1"/>
</dbReference>
<dbReference type="Pfam" id="PF05063">
    <property type="entry name" value="MT-A70"/>
    <property type="match status" value="1"/>
</dbReference>
<dbReference type="AlphaFoldDB" id="A0A9Q7SGJ1"/>
<dbReference type="PANTHER" id="PTHR12829:SF7">
    <property type="entry name" value="N6-ADENOSINE-METHYLTRANSFERASE CATALYTIC SUBUNIT"/>
    <property type="match status" value="1"/>
</dbReference>
<evidence type="ECO:0000313" key="5">
    <source>
        <dbReference type="EMBL" id="SHX83183.1"/>
    </source>
</evidence>
<evidence type="ECO:0000313" key="6">
    <source>
        <dbReference type="Proteomes" id="UP000185183"/>
    </source>
</evidence>